<dbReference type="EMBL" id="QGKY02000089">
    <property type="protein sequence ID" value="KAF2610521.1"/>
    <property type="molecule type" value="Genomic_DNA"/>
</dbReference>
<accession>A0A8S9LXG7</accession>
<comment type="caution">
    <text evidence="1">The sequence shown here is derived from an EMBL/GenBank/DDBJ whole genome shotgun (WGS) entry which is preliminary data.</text>
</comment>
<sequence length="186" mass="20523">MLGGGVASLRFSSVRTAIVMSMHTLPSICLSILSGVWFSDPHEIISTLFFGAGGGELGDSGSVSLFLLFEEPVAFRLEFGILSLRIRVDRWGSILGVRCLFRTTRYSSGFAAACSAAEVVVSSLPCSVRIERSEFLDSVLREYPFVLMWHDWRTFGCELRRLMTRPFLEARSLLLESVLAGSEISA</sequence>
<evidence type="ECO:0000313" key="1">
    <source>
        <dbReference type="EMBL" id="KAF2610521.1"/>
    </source>
</evidence>
<proteinExistence type="predicted"/>
<gene>
    <name evidence="1" type="ORF">F2Q70_00012325</name>
</gene>
<name>A0A8S9LXG7_BRACR</name>
<reference evidence="1" key="1">
    <citation type="submission" date="2019-12" db="EMBL/GenBank/DDBJ databases">
        <title>Genome sequencing and annotation of Brassica cretica.</title>
        <authorList>
            <person name="Studholme D.J."/>
            <person name="Sarris P.F."/>
        </authorList>
    </citation>
    <scope>NUCLEOTIDE SEQUENCE</scope>
    <source>
        <strain evidence="1">PFS-102/07</strain>
        <tissue evidence="1">Leaf</tissue>
    </source>
</reference>
<protein>
    <submittedName>
        <fullName evidence="1">Uncharacterized protein</fullName>
    </submittedName>
</protein>
<organism evidence="1">
    <name type="scientific">Brassica cretica</name>
    <name type="common">Mustard</name>
    <dbReference type="NCBI Taxonomy" id="69181"/>
    <lineage>
        <taxon>Eukaryota</taxon>
        <taxon>Viridiplantae</taxon>
        <taxon>Streptophyta</taxon>
        <taxon>Embryophyta</taxon>
        <taxon>Tracheophyta</taxon>
        <taxon>Spermatophyta</taxon>
        <taxon>Magnoliopsida</taxon>
        <taxon>eudicotyledons</taxon>
        <taxon>Gunneridae</taxon>
        <taxon>Pentapetalae</taxon>
        <taxon>rosids</taxon>
        <taxon>malvids</taxon>
        <taxon>Brassicales</taxon>
        <taxon>Brassicaceae</taxon>
        <taxon>Brassiceae</taxon>
        <taxon>Brassica</taxon>
    </lineage>
</organism>
<dbReference type="AlphaFoldDB" id="A0A8S9LXG7"/>